<sequence length="144" mass="16262">MGSVCNEIIEDIEDLISSQDISIKARYSNKSMINIRAKKQKTMEPSKEEYPQPDCSSIPGTQTIYIHTWGCTHNSSDSEYMAGQLVSYGYKITDDKNKADLWLLNSCTVKNPAVDHFRLWPSAYHTGLAHQSSRIDDTSHTDTD</sequence>
<evidence type="ECO:0000313" key="4">
    <source>
        <dbReference type="RefSeq" id="XP_026683416.1"/>
    </source>
</evidence>
<keyword evidence="1" id="KW-0808">Transferase</keyword>
<dbReference type="PROSITE" id="PS51449">
    <property type="entry name" value="MTTASE_N"/>
    <property type="match status" value="1"/>
</dbReference>
<dbReference type="PANTHER" id="PTHR11918">
    <property type="entry name" value="RADICAL SAM PROTEINS"/>
    <property type="match status" value="1"/>
</dbReference>
<dbReference type="RefSeq" id="XP_026683416.1">
    <property type="nucleotide sequence ID" value="XM_026827615.1"/>
</dbReference>
<dbReference type="Gene3D" id="3.40.50.12160">
    <property type="entry name" value="Methylthiotransferase, N-terminal domain"/>
    <property type="match status" value="1"/>
</dbReference>
<dbReference type="GO" id="GO:0005783">
    <property type="term" value="C:endoplasmic reticulum"/>
    <property type="evidence" value="ECO:0007669"/>
    <property type="project" value="TreeGrafter"/>
</dbReference>
<evidence type="ECO:0000259" key="2">
    <source>
        <dbReference type="PROSITE" id="PS51449"/>
    </source>
</evidence>
<evidence type="ECO:0000256" key="1">
    <source>
        <dbReference type="ARBA" id="ARBA00022679"/>
    </source>
</evidence>
<dbReference type="STRING" id="121845.A0A3Q0J4R5"/>
<protein>
    <submittedName>
        <fullName evidence="4">Threonylcarbamoyladenosine tRNA methylthiotransferase-like</fullName>
    </submittedName>
</protein>
<dbReference type="GO" id="GO:0051539">
    <property type="term" value="F:4 iron, 4 sulfur cluster binding"/>
    <property type="evidence" value="ECO:0007669"/>
    <property type="project" value="UniProtKB-KW"/>
</dbReference>
<evidence type="ECO:0000313" key="3">
    <source>
        <dbReference type="Proteomes" id="UP000079169"/>
    </source>
</evidence>
<proteinExistence type="predicted"/>
<dbReference type="InterPro" id="IPR038135">
    <property type="entry name" value="Methylthiotransferase_N_sf"/>
</dbReference>
<organism evidence="3 4">
    <name type="scientific">Diaphorina citri</name>
    <name type="common">Asian citrus psyllid</name>
    <dbReference type="NCBI Taxonomy" id="121845"/>
    <lineage>
        <taxon>Eukaryota</taxon>
        <taxon>Metazoa</taxon>
        <taxon>Ecdysozoa</taxon>
        <taxon>Arthropoda</taxon>
        <taxon>Hexapoda</taxon>
        <taxon>Insecta</taxon>
        <taxon>Pterygota</taxon>
        <taxon>Neoptera</taxon>
        <taxon>Paraneoptera</taxon>
        <taxon>Hemiptera</taxon>
        <taxon>Sternorrhyncha</taxon>
        <taxon>Psylloidea</taxon>
        <taxon>Psyllidae</taxon>
        <taxon>Diaphorininae</taxon>
        <taxon>Diaphorina</taxon>
    </lineage>
</organism>
<dbReference type="GO" id="GO:0035598">
    <property type="term" value="F:tRNA (N(6)-L-threonylcarbamoyladenosine(37)-C(2))-methylthiotransferase activity"/>
    <property type="evidence" value="ECO:0007669"/>
    <property type="project" value="TreeGrafter"/>
</dbReference>
<dbReference type="InterPro" id="IPR013848">
    <property type="entry name" value="Methylthiotransferase_N"/>
</dbReference>
<feature type="domain" description="MTTase N-terminal" evidence="2">
    <location>
        <begin position="62"/>
        <end position="118"/>
    </location>
</feature>
<dbReference type="Pfam" id="PF00919">
    <property type="entry name" value="UPF0004"/>
    <property type="match status" value="1"/>
</dbReference>
<dbReference type="Proteomes" id="UP000079169">
    <property type="component" value="Unplaced"/>
</dbReference>
<dbReference type="GO" id="GO:0046872">
    <property type="term" value="F:metal ion binding"/>
    <property type="evidence" value="ECO:0007669"/>
    <property type="project" value="UniProtKB-KW"/>
</dbReference>
<gene>
    <name evidence="4" type="primary">LOC113469744</name>
</gene>
<dbReference type="KEGG" id="dci:113469744"/>
<reference evidence="4" key="1">
    <citation type="submission" date="2025-08" db="UniProtKB">
        <authorList>
            <consortium name="RefSeq"/>
        </authorList>
    </citation>
    <scope>IDENTIFICATION</scope>
</reference>
<dbReference type="PaxDb" id="121845-A0A3Q0J4R5"/>
<name>A0A3Q0J4R5_DIACI</name>
<keyword evidence="3" id="KW-1185">Reference proteome</keyword>
<dbReference type="PANTHER" id="PTHR11918:SF45">
    <property type="entry name" value="THREONYLCARBAMOYLADENOSINE TRNA METHYLTHIOTRANSFERASE"/>
    <property type="match status" value="1"/>
</dbReference>
<accession>A0A3Q0J4R5</accession>
<dbReference type="GeneID" id="113469744"/>
<dbReference type="AlphaFoldDB" id="A0A3Q0J4R5"/>